<protein>
    <submittedName>
        <fullName evidence="5">ABC transporter ATP-binding protein</fullName>
    </submittedName>
</protein>
<dbReference type="CDD" id="cd03230">
    <property type="entry name" value="ABC_DR_subfamily_A"/>
    <property type="match status" value="1"/>
</dbReference>
<dbReference type="PANTHER" id="PTHR42939:SF1">
    <property type="entry name" value="ABC TRANSPORTER ATP-BINDING PROTEIN ALBC-RELATED"/>
    <property type="match status" value="1"/>
</dbReference>
<dbReference type="GO" id="GO:0005524">
    <property type="term" value="F:ATP binding"/>
    <property type="evidence" value="ECO:0007669"/>
    <property type="project" value="UniProtKB-KW"/>
</dbReference>
<keyword evidence="6" id="KW-1185">Reference proteome</keyword>
<evidence type="ECO:0000313" key="6">
    <source>
        <dbReference type="Proteomes" id="UP001056425"/>
    </source>
</evidence>
<name>A0A9E7MBW9_9EURY</name>
<dbReference type="EMBL" id="CP080572">
    <property type="protein sequence ID" value="USH00648.1"/>
    <property type="molecule type" value="Genomic_DNA"/>
</dbReference>
<evidence type="ECO:0000256" key="3">
    <source>
        <dbReference type="ARBA" id="ARBA00022840"/>
    </source>
</evidence>
<dbReference type="Gene3D" id="3.40.50.300">
    <property type="entry name" value="P-loop containing nucleotide triphosphate hydrolases"/>
    <property type="match status" value="1"/>
</dbReference>
<dbReference type="GeneID" id="72777518"/>
<dbReference type="InterPro" id="IPR027417">
    <property type="entry name" value="P-loop_NTPase"/>
</dbReference>
<dbReference type="GO" id="GO:0016887">
    <property type="term" value="F:ATP hydrolysis activity"/>
    <property type="evidence" value="ECO:0007669"/>
    <property type="project" value="InterPro"/>
</dbReference>
<dbReference type="PANTHER" id="PTHR42939">
    <property type="entry name" value="ABC TRANSPORTER ATP-BINDING PROTEIN ALBC-RELATED"/>
    <property type="match status" value="1"/>
</dbReference>
<dbReference type="InterPro" id="IPR003593">
    <property type="entry name" value="AAA+_ATPase"/>
</dbReference>
<dbReference type="RefSeq" id="WP_251950164.1">
    <property type="nucleotide sequence ID" value="NZ_CP080572.1"/>
</dbReference>
<organism evidence="5 6">
    <name type="scientific">Thermococcus argininiproducens</name>
    <dbReference type="NCBI Taxonomy" id="2866384"/>
    <lineage>
        <taxon>Archaea</taxon>
        <taxon>Methanobacteriati</taxon>
        <taxon>Methanobacteriota</taxon>
        <taxon>Thermococci</taxon>
        <taxon>Thermococcales</taxon>
        <taxon>Thermococcaceae</taxon>
        <taxon>Thermococcus</taxon>
    </lineage>
</organism>
<dbReference type="PROSITE" id="PS00211">
    <property type="entry name" value="ABC_TRANSPORTER_1"/>
    <property type="match status" value="1"/>
</dbReference>
<accession>A0A9E7MBW9</accession>
<keyword evidence="3 5" id="KW-0067">ATP-binding</keyword>
<dbReference type="SMART" id="SM00382">
    <property type="entry name" value="AAA"/>
    <property type="match status" value="1"/>
</dbReference>
<dbReference type="PROSITE" id="PS50893">
    <property type="entry name" value="ABC_TRANSPORTER_2"/>
    <property type="match status" value="1"/>
</dbReference>
<proteinExistence type="predicted"/>
<sequence>MIVHAKNLQKCFGSVTALAGVSVKIPKGLTLILGPNGGGKSTFMKLSLGLYKPTQGEIKLLGKDPWKNADIRKNIGVAFDPPAIPKLITGKEWLSFLAETKNLNVQKEVLKVSKLFDIGGFLRRRIESYSSGMFKRLSLAQAFLGEPEVIFLDEPFANIDFESIAKIISIIAEKKITGTDFVIISHIWEPLINMADYIVVLSAGKVYLEGRADKIEEDIENLFRLPNSLLR</sequence>
<dbReference type="Pfam" id="PF00005">
    <property type="entry name" value="ABC_tran"/>
    <property type="match status" value="1"/>
</dbReference>
<dbReference type="InterPro" id="IPR017871">
    <property type="entry name" value="ABC_transporter-like_CS"/>
</dbReference>
<evidence type="ECO:0000256" key="1">
    <source>
        <dbReference type="ARBA" id="ARBA00022448"/>
    </source>
</evidence>
<dbReference type="AlphaFoldDB" id="A0A9E7MBW9"/>
<gene>
    <name evidence="5" type="ORF">K1720_04195</name>
</gene>
<dbReference type="Proteomes" id="UP001056425">
    <property type="component" value="Chromosome"/>
</dbReference>
<dbReference type="KEGG" id="thei:K1720_04195"/>
<keyword evidence="2" id="KW-0547">Nucleotide-binding</keyword>
<dbReference type="SUPFAM" id="SSF52540">
    <property type="entry name" value="P-loop containing nucleoside triphosphate hydrolases"/>
    <property type="match status" value="1"/>
</dbReference>
<dbReference type="InterPro" id="IPR003439">
    <property type="entry name" value="ABC_transporter-like_ATP-bd"/>
</dbReference>
<keyword evidence="1" id="KW-0813">Transport</keyword>
<reference evidence="5 6" key="1">
    <citation type="submission" date="2021-08" db="EMBL/GenBank/DDBJ databases">
        <title>Thermococcus onnuriiensis IOH2.</title>
        <authorList>
            <person name="Park Y.-J."/>
        </authorList>
    </citation>
    <scope>NUCLEOTIDE SEQUENCE [LARGE SCALE GENOMIC DNA]</scope>
    <source>
        <strain evidence="5 6">IOH2</strain>
    </source>
</reference>
<evidence type="ECO:0000313" key="5">
    <source>
        <dbReference type="EMBL" id="USH00648.1"/>
    </source>
</evidence>
<feature type="domain" description="ABC transporter" evidence="4">
    <location>
        <begin position="3"/>
        <end position="228"/>
    </location>
</feature>
<evidence type="ECO:0000259" key="4">
    <source>
        <dbReference type="PROSITE" id="PS50893"/>
    </source>
</evidence>
<evidence type="ECO:0000256" key="2">
    <source>
        <dbReference type="ARBA" id="ARBA00022741"/>
    </source>
</evidence>
<dbReference type="InterPro" id="IPR051782">
    <property type="entry name" value="ABC_Transporter_VariousFunc"/>
</dbReference>